<evidence type="ECO:0008006" key="3">
    <source>
        <dbReference type="Google" id="ProtNLM"/>
    </source>
</evidence>
<dbReference type="Gene3D" id="1.20.120.490">
    <property type="entry name" value="Hypothetical protein TM1646-like domain"/>
    <property type="match status" value="1"/>
</dbReference>
<proteinExistence type="predicted"/>
<dbReference type="EMBL" id="FNBS01000043">
    <property type="protein sequence ID" value="SDG09970.1"/>
    <property type="molecule type" value="Genomic_DNA"/>
</dbReference>
<dbReference type="InterPro" id="IPR024042">
    <property type="entry name" value="TM1646-like_dom_sf"/>
</dbReference>
<gene>
    <name evidence="1" type="ORF">SAMN04244560_01782</name>
</gene>
<accession>A0A1G7RIZ0</accession>
<dbReference type="AlphaFoldDB" id="A0A1G7RIZ0"/>
<name>A0A1G7RIZ0_THETY</name>
<dbReference type="SUPFAM" id="SSF158397">
    <property type="entry name" value="TM1646-like"/>
    <property type="match status" value="1"/>
</dbReference>
<sequence>MRIEEVKSPKISSDIKSEYNKSYRVSKKFIDTFDEELEQFHQDKLNGILSEIDSAAQKLKENLTLQDLINYKKLVKKFLQEATNGMLKYTKKEYVDLRGRKKIYSLVEKVNDKLEKLTEEFLKDSKHLELLKMIDDIRGLLIDIYS</sequence>
<evidence type="ECO:0000313" key="2">
    <source>
        <dbReference type="Proteomes" id="UP000183404"/>
    </source>
</evidence>
<dbReference type="Proteomes" id="UP000183404">
    <property type="component" value="Unassembled WGS sequence"/>
</dbReference>
<protein>
    <recommendedName>
        <fullName evidence="3">DUF327 domain-containing protein</fullName>
    </recommendedName>
</protein>
<dbReference type="InterPro" id="IPR005585">
    <property type="entry name" value="DUF327"/>
</dbReference>
<evidence type="ECO:0000313" key="1">
    <source>
        <dbReference type="EMBL" id="SDG09970.1"/>
    </source>
</evidence>
<reference evidence="1 2" key="1">
    <citation type="submission" date="2016-10" db="EMBL/GenBank/DDBJ databases">
        <authorList>
            <person name="de Groot N.N."/>
        </authorList>
    </citation>
    <scope>NUCLEOTIDE SEQUENCE [LARGE SCALE GENOMIC DNA]</scope>
    <source>
        <strain evidence="1 2">DSM 569</strain>
    </source>
</reference>
<organism evidence="1 2">
    <name type="scientific">Thermoanaerobacter thermohydrosulfuricus</name>
    <name type="common">Clostridium thermohydrosulfuricum</name>
    <dbReference type="NCBI Taxonomy" id="1516"/>
    <lineage>
        <taxon>Bacteria</taxon>
        <taxon>Bacillati</taxon>
        <taxon>Bacillota</taxon>
        <taxon>Clostridia</taxon>
        <taxon>Thermoanaerobacterales</taxon>
        <taxon>Thermoanaerobacteraceae</taxon>
        <taxon>Thermoanaerobacter</taxon>
    </lineage>
</organism>
<dbReference type="RefSeq" id="WP_003868910.1">
    <property type="nucleotide sequence ID" value="NZ_FNBS01000043.1"/>
</dbReference>
<dbReference type="Pfam" id="PF03885">
    <property type="entry name" value="DUF327"/>
    <property type="match status" value="1"/>
</dbReference>